<sequence>MPVTSSVTVRLNHRNFMLWKAQMITYLRSHPHLLGHIDGTVKAPASTIKEVTGTGANQVTAEIVNPEYATWYVRDQTVLSGFFATVTEEVLASIMGAVTARDAWLVLESMFASRSRARIIQIRTQLTAAKKKGTPAADYFRNMKQLADTLAAIGQPLRDEETISYILVGLGPDYDALVTSLTTRNDDLTLDEVYAHLLAFEQRHEQHDAEITLGTGGPSANFSGRGGPRPNNGGGGGGNPPQGGGRGFSLYKLTRHGPVESIASSHLSLSHRFNLLNKLHY</sequence>
<accession>A0ACD5XKY4</accession>
<reference evidence="1" key="2">
    <citation type="submission" date="2025-09" db="UniProtKB">
        <authorList>
            <consortium name="EnsemblPlants"/>
        </authorList>
    </citation>
    <scope>IDENTIFICATION</scope>
</reference>
<protein>
    <submittedName>
        <fullName evidence="1">Uncharacterized protein</fullName>
    </submittedName>
</protein>
<evidence type="ECO:0000313" key="1">
    <source>
        <dbReference type="EnsemblPlants" id="AVESA.00010b.r2.5AG0842800.1.CDS.1"/>
    </source>
</evidence>
<proteinExistence type="predicted"/>
<dbReference type="Proteomes" id="UP001732700">
    <property type="component" value="Chromosome 5A"/>
</dbReference>
<evidence type="ECO:0000313" key="2">
    <source>
        <dbReference type="Proteomes" id="UP001732700"/>
    </source>
</evidence>
<reference evidence="1" key="1">
    <citation type="submission" date="2021-05" db="EMBL/GenBank/DDBJ databases">
        <authorList>
            <person name="Scholz U."/>
            <person name="Mascher M."/>
            <person name="Fiebig A."/>
        </authorList>
    </citation>
    <scope>NUCLEOTIDE SEQUENCE [LARGE SCALE GENOMIC DNA]</scope>
</reference>
<organism evidence="1 2">
    <name type="scientific">Avena sativa</name>
    <name type="common">Oat</name>
    <dbReference type="NCBI Taxonomy" id="4498"/>
    <lineage>
        <taxon>Eukaryota</taxon>
        <taxon>Viridiplantae</taxon>
        <taxon>Streptophyta</taxon>
        <taxon>Embryophyta</taxon>
        <taxon>Tracheophyta</taxon>
        <taxon>Spermatophyta</taxon>
        <taxon>Magnoliopsida</taxon>
        <taxon>Liliopsida</taxon>
        <taxon>Poales</taxon>
        <taxon>Poaceae</taxon>
        <taxon>BOP clade</taxon>
        <taxon>Pooideae</taxon>
        <taxon>Poodae</taxon>
        <taxon>Poeae</taxon>
        <taxon>Poeae Chloroplast Group 1 (Aveneae type)</taxon>
        <taxon>Aveninae</taxon>
        <taxon>Avena</taxon>
    </lineage>
</organism>
<dbReference type="EnsemblPlants" id="AVESA.00010b.r2.5AG0842800.1">
    <property type="protein sequence ID" value="AVESA.00010b.r2.5AG0842800.1.CDS.1"/>
    <property type="gene ID" value="AVESA.00010b.r2.5AG0842800"/>
</dbReference>
<keyword evidence="2" id="KW-1185">Reference proteome</keyword>
<name>A0ACD5XKY4_AVESA</name>